<feature type="compositionally biased region" description="Polar residues" evidence="12">
    <location>
        <begin position="708"/>
        <end position="722"/>
    </location>
</feature>
<dbReference type="PANTHER" id="PTHR11070:SF2">
    <property type="entry name" value="ATP-DEPENDENT DNA HELICASE SRS2"/>
    <property type="match status" value="1"/>
</dbReference>
<evidence type="ECO:0000256" key="12">
    <source>
        <dbReference type="SAM" id="MobiDB-lite"/>
    </source>
</evidence>
<sequence length="797" mass="90135">MSQILEGLNDQQQAAVRATEGPVLVLAGPGSGKTRVLTRRIAYLIEEKKIDPWHVLAVTFTNKAAKEMGDRVEELIGHHFPPPVEGRRRSLGGLTIGTFHSVCARVLRVEVDAAGFQRNWVIYDSADQLALIREVMREMKFDEKRFSPRAVLSQIGGWKSDLLTPDMVSADGYMQEICDRVYGRYQQLLRLNNAMDFDDLLMHAVLLLRKNKDIRRKYQDKWRYVLVDEFQDTNTAQYELASHFVGPPEGRGNLFVVGDEDQSIYRFRGADYRNVLRFRRDYPGANVVLLEQNYRSTQNILDVANAVIAKNTNRTPKHLRTDQGSGLKVAIHEAYNEVEEAEYVLDEASRLTAQSGMGPGAAAVVYRTNAQSRAIEEACVHRNLRYRLVGATRFYERREIKDALAYLRLVHNPSATMALDRIINVPPRGIGARTYELLKNWAASASVSEWQALQTLIGDGQETKIDEAAPVQLPAVKFAARARNALIRFASMLNSWVQLASEVQYEDVAELLDRILTDSGYLDRLRDGSDEGEERFENINELRAVAAQYRPGLDDLESDQDPLGLFLQEISLVSEQDDYEESEEALTLMTLHTAKGLEFPVVFMVGMEEGLLPHARSIRSEDEEDMAEERRLAYVGITRAKHRLYLVHASQRAMWGNSELQTASRFLEDIPEELLSGQVDRRSRQAAAYERSTSWLDGPAMFGRYRDGNSNFGEPTAYKTTNRSPSNRAQSRRPRRRPTTTDAPTLFKRRQSVEHPKFGVGMVIDSIVIGGEEEVSVAFPNLGVKKFMASLANLKIL</sequence>
<evidence type="ECO:0000256" key="3">
    <source>
        <dbReference type="ARBA" id="ARBA00022801"/>
    </source>
</evidence>
<dbReference type="GO" id="GO:0016787">
    <property type="term" value="F:hydrolase activity"/>
    <property type="evidence" value="ECO:0007669"/>
    <property type="project" value="UniProtKB-UniRule"/>
</dbReference>
<evidence type="ECO:0000256" key="7">
    <source>
        <dbReference type="ARBA" id="ARBA00023235"/>
    </source>
</evidence>
<dbReference type="InterPro" id="IPR027417">
    <property type="entry name" value="P-loop_NTPase"/>
</dbReference>
<comment type="caution">
    <text evidence="15">The sequence shown here is derived from an EMBL/GenBank/DDBJ whole genome shotgun (WGS) entry which is preliminary data.</text>
</comment>
<dbReference type="EC" id="5.6.2.4" evidence="9"/>
<dbReference type="InterPro" id="IPR014017">
    <property type="entry name" value="DNA_helicase_UvrD-like_C"/>
</dbReference>
<dbReference type="AlphaFoldDB" id="A0A6B0YXF8"/>
<dbReference type="InterPro" id="IPR013986">
    <property type="entry name" value="DExx_box_DNA_helicase_dom_sf"/>
</dbReference>
<keyword evidence="5 11" id="KW-0067">ATP-binding</keyword>
<organism evidence="15">
    <name type="scientific">Caldilineaceae bacterium SB0664_bin_27</name>
    <dbReference type="NCBI Taxonomy" id="2605260"/>
    <lineage>
        <taxon>Bacteria</taxon>
        <taxon>Bacillati</taxon>
        <taxon>Chloroflexota</taxon>
        <taxon>Caldilineae</taxon>
        <taxon>Caldilineales</taxon>
        <taxon>Caldilineaceae</taxon>
    </lineage>
</organism>
<evidence type="ECO:0000256" key="8">
    <source>
        <dbReference type="ARBA" id="ARBA00034617"/>
    </source>
</evidence>
<evidence type="ECO:0000256" key="6">
    <source>
        <dbReference type="ARBA" id="ARBA00023125"/>
    </source>
</evidence>
<dbReference type="Gene3D" id="1.10.10.160">
    <property type="match status" value="1"/>
</dbReference>
<feature type="binding site" evidence="11">
    <location>
        <begin position="27"/>
        <end position="34"/>
    </location>
    <ligand>
        <name>ATP</name>
        <dbReference type="ChEBI" id="CHEBI:30616"/>
    </ligand>
</feature>
<reference evidence="15" key="1">
    <citation type="submission" date="2019-09" db="EMBL/GenBank/DDBJ databases">
        <title>Characterisation of the sponge microbiome using genome-centric metagenomics.</title>
        <authorList>
            <person name="Engelberts J.P."/>
            <person name="Robbins S.J."/>
            <person name="De Goeij J.M."/>
            <person name="Aranda M."/>
            <person name="Bell S.C."/>
            <person name="Webster N.S."/>
        </authorList>
    </citation>
    <scope>NUCLEOTIDE SEQUENCE</scope>
    <source>
        <strain evidence="15">SB0664_bin_27</strain>
    </source>
</reference>
<dbReference type="GO" id="GO:0005524">
    <property type="term" value="F:ATP binding"/>
    <property type="evidence" value="ECO:0007669"/>
    <property type="project" value="UniProtKB-UniRule"/>
</dbReference>
<keyword evidence="3 11" id="KW-0378">Hydrolase</keyword>
<evidence type="ECO:0000256" key="2">
    <source>
        <dbReference type="ARBA" id="ARBA00022741"/>
    </source>
</evidence>
<evidence type="ECO:0000256" key="9">
    <source>
        <dbReference type="ARBA" id="ARBA00034808"/>
    </source>
</evidence>
<dbReference type="InterPro" id="IPR000212">
    <property type="entry name" value="DNA_helicase_UvrD/REP"/>
</dbReference>
<protein>
    <recommendedName>
        <fullName evidence="9">DNA 3'-5' helicase</fullName>
        <ecNumber evidence="9">5.6.2.4</ecNumber>
    </recommendedName>
</protein>
<evidence type="ECO:0000256" key="11">
    <source>
        <dbReference type="PROSITE-ProRule" id="PRU00560"/>
    </source>
</evidence>
<evidence type="ECO:0000256" key="10">
    <source>
        <dbReference type="ARBA" id="ARBA00048988"/>
    </source>
</evidence>
<dbReference type="PROSITE" id="PS51217">
    <property type="entry name" value="UVRD_HELICASE_CTER"/>
    <property type="match status" value="1"/>
</dbReference>
<comment type="similarity">
    <text evidence="1">Belongs to the helicase family. UvrD subfamily.</text>
</comment>
<dbReference type="GO" id="GO:0003677">
    <property type="term" value="F:DNA binding"/>
    <property type="evidence" value="ECO:0007669"/>
    <property type="project" value="UniProtKB-KW"/>
</dbReference>
<keyword evidence="6" id="KW-0238">DNA-binding</keyword>
<comment type="catalytic activity">
    <reaction evidence="8">
        <text>Couples ATP hydrolysis with the unwinding of duplex DNA by translocating in the 3'-5' direction.</text>
        <dbReference type="EC" id="5.6.2.4"/>
    </reaction>
</comment>
<keyword evidence="2 11" id="KW-0547">Nucleotide-binding</keyword>
<dbReference type="Gene3D" id="1.10.486.10">
    <property type="entry name" value="PCRA, domain 4"/>
    <property type="match status" value="1"/>
</dbReference>
<feature type="domain" description="UvrD-like helicase C-terminal" evidence="14">
    <location>
        <begin position="298"/>
        <end position="596"/>
    </location>
</feature>
<feature type="domain" description="UvrD-like helicase ATP-binding" evidence="13">
    <location>
        <begin position="6"/>
        <end position="297"/>
    </location>
</feature>
<dbReference type="PROSITE" id="PS51198">
    <property type="entry name" value="UVRD_HELICASE_ATP_BIND"/>
    <property type="match status" value="1"/>
</dbReference>
<name>A0A6B0YXF8_9CHLR</name>
<dbReference type="CDD" id="cd18807">
    <property type="entry name" value="SF1_C_UvrD"/>
    <property type="match status" value="1"/>
</dbReference>
<evidence type="ECO:0000256" key="5">
    <source>
        <dbReference type="ARBA" id="ARBA00022840"/>
    </source>
</evidence>
<dbReference type="GO" id="GO:0005829">
    <property type="term" value="C:cytosol"/>
    <property type="evidence" value="ECO:0007669"/>
    <property type="project" value="TreeGrafter"/>
</dbReference>
<evidence type="ECO:0000256" key="4">
    <source>
        <dbReference type="ARBA" id="ARBA00022806"/>
    </source>
</evidence>
<comment type="catalytic activity">
    <reaction evidence="10">
        <text>ATP + H2O = ADP + phosphate + H(+)</text>
        <dbReference type="Rhea" id="RHEA:13065"/>
        <dbReference type="ChEBI" id="CHEBI:15377"/>
        <dbReference type="ChEBI" id="CHEBI:15378"/>
        <dbReference type="ChEBI" id="CHEBI:30616"/>
        <dbReference type="ChEBI" id="CHEBI:43474"/>
        <dbReference type="ChEBI" id="CHEBI:456216"/>
        <dbReference type="EC" id="5.6.2.4"/>
    </reaction>
</comment>
<dbReference type="GO" id="GO:0000725">
    <property type="term" value="P:recombinational repair"/>
    <property type="evidence" value="ECO:0007669"/>
    <property type="project" value="TreeGrafter"/>
</dbReference>
<accession>A0A6B0YXF8</accession>
<dbReference type="Gene3D" id="3.40.50.300">
    <property type="entry name" value="P-loop containing nucleotide triphosphate hydrolases"/>
    <property type="match status" value="2"/>
</dbReference>
<evidence type="ECO:0000256" key="1">
    <source>
        <dbReference type="ARBA" id="ARBA00009922"/>
    </source>
</evidence>
<dbReference type="GO" id="GO:0033202">
    <property type="term" value="C:DNA helicase complex"/>
    <property type="evidence" value="ECO:0007669"/>
    <property type="project" value="TreeGrafter"/>
</dbReference>
<keyword evidence="4 11" id="KW-0347">Helicase</keyword>
<evidence type="ECO:0000313" key="15">
    <source>
        <dbReference type="EMBL" id="MXY95111.1"/>
    </source>
</evidence>
<evidence type="ECO:0000259" key="14">
    <source>
        <dbReference type="PROSITE" id="PS51217"/>
    </source>
</evidence>
<gene>
    <name evidence="15" type="ORF">F4Y42_16845</name>
</gene>
<keyword evidence="7" id="KW-0413">Isomerase</keyword>
<evidence type="ECO:0000259" key="13">
    <source>
        <dbReference type="PROSITE" id="PS51198"/>
    </source>
</evidence>
<dbReference type="Pfam" id="PF13361">
    <property type="entry name" value="UvrD_C"/>
    <property type="match status" value="1"/>
</dbReference>
<dbReference type="PANTHER" id="PTHR11070">
    <property type="entry name" value="UVRD / RECB / PCRA DNA HELICASE FAMILY MEMBER"/>
    <property type="match status" value="1"/>
</dbReference>
<feature type="region of interest" description="Disordered" evidence="12">
    <location>
        <begin position="706"/>
        <end position="745"/>
    </location>
</feature>
<dbReference type="GO" id="GO:0043138">
    <property type="term" value="F:3'-5' DNA helicase activity"/>
    <property type="evidence" value="ECO:0007669"/>
    <property type="project" value="UniProtKB-EC"/>
</dbReference>
<dbReference type="SUPFAM" id="SSF52540">
    <property type="entry name" value="P-loop containing nucleoside triphosphate hydrolases"/>
    <property type="match status" value="1"/>
</dbReference>
<dbReference type="Pfam" id="PF21196">
    <property type="entry name" value="PcrA_UvrD_tudor"/>
    <property type="match status" value="1"/>
</dbReference>
<dbReference type="CDD" id="cd17932">
    <property type="entry name" value="DEXQc_UvrD"/>
    <property type="match status" value="1"/>
</dbReference>
<dbReference type="InterPro" id="IPR014016">
    <property type="entry name" value="UvrD-like_ATP-bd"/>
</dbReference>
<dbReference type="Pfam" id="PF00580">
    <property type="entry name" value="UvrD-helicase"/>
    <property type="match status" value="1"/>
</dbReference>
<proteinExistence type="inferred from homology"/>
<dbReference type="EMBL" id="VXRG01000136">
    <property type="protein sequence ID" value="MXY95111.1"/>
    <property type="molecule type" value="Genomic_DNA"/>
</dbReference>